<dbReference type="InterPro" id="IPR014961">
    <property type="entry name" value="DUF1829"/>
</dbReference>
<sequence length="273" mass="31491">MFSHEIDNHIKIESLVSDYYTFLKDNTIVQTNAQGSWTQISTPLLDTFNDSIDIYAKQQNGYIVISDDGQTLRNLELSGVNISRSPKRKQLFEQVLINYGVQYESERKELLVRASEKDFPQKKFNLLSSIVEINNLYVFSKHAVASAFAEDVEAYLDEQQLIYTPHFISRGSTGLEFTFDFQIASRKTELVIKAFNTINSMNLPHFLFAWKDIKETREKQVKKEVIGLAIINDEKEIKSEYLTALHSKETVHILWSQRHAPDSIRKLHPVEAA</sequence>
<reference evidence="3" key="1">
    <citation type="journal article" date="2023" name="Comput. Struct. Biotechnol. J.">
        <title>Discovery of a novel marine Bacteroidetes with a rich repertoire of carbohydrate-active enzymes.</title>
        <authorList>
            <person name="Chen B."/>
            <person name="Liu G."/>
            <person name="Chen Q."/>
            <person name="Wang H."/>
            <person name="Liu L."/>
            <person name="Tang K."/>
        </authorList>
    </citation>
    <scope>NUCLEOTIDE SEQUENCE</scope>
    <source>
        <strain evidence="3">TK19036</strain>
    </source>
</reference>
<evidence type="ECO:0000259" key="1">
    <source>
        <dbReference type="Pfam" id="PF08861"/>
    </source>
</evidence>
<name>A0AA49JJ30_9BACT</name>
<accession>A0AA49JJ30</accession>
<gene>
    <name evidence="3" type="ORF">K4G66_05595</name>
</gene>
<feature type="domain" description="DUF1829" evidence="2">
    <location>
        <begin position="171"/>
        <end position="258"/>
    </location>
</feature>
<protein>
    <submittedName>
        <fullName evidence="3">DUF1828 domain-containing protein</fullName>
    </submittedName>
</protein>
<evidence type="ECO:0000259" key="2">
    <source>
        <dbReference type="Pfam" id="PF08862"/>
    </source>
</evidence>
<reference evidence="3" key="2">
    <citation type="journal article" date="2024" name="Antonie Van Leeuwenhoek">
        <title>Roseihalotalea indica gen. nov., sp. nov., a halophilic Bacteroidetes from mesopelagic Southwest Indian Ocean with higher carbohydrate metabolic potential.</title>
        <authorList>
            <person name="Chen B."/>
            <person name="Zhang M."/>
            <person name="Lin D."/>
            <person name="Ye J."/>
            <person name="Tang K."/>
        </authorList>
    </citation>
    <scope>NUCLEOTIDE SEQUENCE</scope>
    <source>
        <strain evidence="3">TK19036</strain>
    </source>
</reference>
<dbReference type="Pfam" id="PF08862">
    <property type="entry name" value="DUF1829"/>
    <property type="match status" value="1"/>
</dbReference>
<feature type="domain" description="DUF1828" evidence="1">
    <location>
        <begin position="42"/>
        <end position="133"/>
    </location>
</feature>
<proteinExistence type="predicted"/>
<evidence type="ECO:0000313" key="3">
    <source>
        <dbReference type="EMBL" id="WKN38172.1"/>
    </source>
</evidence>
<dbReference type="InterPro" id="IPR014960">
    <property type="entry name" value="DUF1828"/>
</dbReference>
<dbReference type="Pfam" id="PF08861">
    <property type="entry name" value="DUF1828"/>
    <property type="match status" value="1"/>
</dbReference>
<dbReference type="AlphaFoldDB" id="A0AA49JJ30"/>
<dbReference type="EMBL" id="CP120682">
    <property type="protein sequence ID" value="WKN38172.1"/>
    <property type="molecule type" value="Genomic_DNA"/>
</dbReference>
<organism evidence="3">
    <name type="scientific">Roseihalotalea indica</name>
    <dbReference type="NCBI Taxonomy" id="2867963"/>
    <lineage>
        <taxon>Bacteria</taxon>
        <taxon>Pseudomonadati</taxon>
        <taxon>Bacteroidota</taxon>
        <taxon>Cytophagia</taxon>
        <taxon>Cytophagales</taxon>
        <taxon>Catalimonadaceae</taxon>
        <taxon>Roseihalotalea</taxon>
    </lineage>
</organism>